<dbReference type="Gene3D" id="1.25.40.10">
    <property type="entry name" value="Tetratricopeptide repeat domain"/>
    <property type="match status" value="1"/>
</dbReference>
<dbReference type="GO" id="GO:0008270">
    <property type="term" value="F:zinc ion binding"/>
    <property type="evidence" value="ECO:0007669"/>
    <property type="project" value="UniProtKB-KW"/>
</dbReference>
<dbReference type="Gene3D" id="1.10.220.160">
    <property type="match status" value="1"/>
</dbReference>
<keyword evidence="2" id="KW-0489">Methyltransferase</keyword>
<evidence type="ECO:0000256" key="7">
    <source>
        <dbReference type="ARBA" id="ARBA00022833"/>
    </source>
</evidence>
<dbReference type="Bgee" id="ENSELUG00000019343">
    <property type="expression patterns" value="Expressed in ovary and 14 other cell types or tissues"/>
</dbReference>
<dbReference type="Ensembl" id="ENSELUT00000041268.3">
    <property type="protein sequence ID" value="ENSELUP00000039205.3"/>
    <property type="gene ID" value="ENSELUG00000019343.3"/>
</dbReference>
<dbReference type="GeneTree" id="ENSGT00940000156766"/>
<reference evidence="12" key="2">
    <citation type="submission" date="2020-02" db="EMBL/GenBank/DDBJ databases">
        <title>Esox lucius (northern pike) genome, fEsoLuc1, primary haplotype.</title>
        <authorList>
            <person name="Myers G."/>
            <person name="Karagic N."/>
            <person name="Meyer A."/>
            <person name="Pippel M."/>
            <person name="Reichard M."/>
            <person name="Winkler S."/>
            <person name="Tracey A."/>
            <person name="Sims Y."/>
            <person name="Howe K."/>
            <person name="Rhie A."/>
            <person name="Formenti G."/>
            <person name="Durbin R."/>
            <person name="Fedrigo O."/>
            <person name="Jarvis E.D."/>
        </authorList>
    </citation>
    <scope>NUCLEOTIDE SEQUENCE [LARGE SCALE GENOMIC DNA]</scope>
</reference>
<dbReference type="PROSITE" id="PS50280">
    <property type="entry name" value="SET"/>
    <property type="match status" value="1"/>
</dbReference>
<dbReference type="InterPro" id="IPR011990">
    <property type="entry name" value="TPR-like_helical_dom_sf"/>
</dbReference>
<evidence type="ECO:0000256" key="3">
    <source>
        <dbReference type="ARBA" id="ARBA00022679"/>
    </source>
</evidence>
<dbReference type="InterPro" id="IPR050869">
    <property type="entry name" value="H3K4_H4K5_MeTrfase"/>
</dbReference>
<keyword evidence="13" id="KW-1185">Reference proteome</keyword>
<evidence type="ECO:0000259" key="10">
    <source>
        <dbReference type="PROSITE" id="PS50280"/>
    </source>
</evidence>
<keyword evidence="4" id="KW-0949">S-adenosyl-L-methionine</keyword>
<dbReference type="InterPro" id="IPR001214">
    <property type="entry name" value="SET_dom"/>
</dbReference>
<dbReference type="Gene3D" id="6.10.140.2220">
    <property type="match status" value="1"/>
</dbReference>
<evidence type="ECO:0000256" key="4">
    <source>
        <dbReference type="ARBA" id="ARBA00022691"/>
    </source>
</evidence>
<evidence type="ECO:0000256" key="1">
    <source>
        <dbReference type="ARBA" id="ARBA00012182"/>
    </source>
</evidence>
<dbReference type="SMART" id="SM00317">
    <property type="entry name" value="SET"/>
    <property type="match status" value="1"/>
</dbReference>
<gene>
    <name evidence="12" type="primary">SMYD3</name>
</gene>
<dbReference type="FunFam" id="2.170.270.10:FF:000013">
    <property type="entry name" value="Histone-lysine N-methyltransferase SMYD1 isoform 1"/>
    <property type="match status" value="1"/>
</dbReference>
<evidence type="ECO:0000313" key="12">
    <source>
        <dbReference type="Ensembl" id="ENSELUP00000039205.3"/>
    </source>
</evidence>
<dbReference type="Pfam" id="PF00856">
    <property type="entry name" value="SET"/>
    <property type="match status" value="1"/>
</dbReference>
<reference evidence="12" key="4">
    <citation type="submission" date="2025-09" db="UniProtKB">
        <authorList>
            <consortium name="Ensembl"/>
        </authorList>
    </citation>
    <scope>IDENTIFICATION</scope>
</reference>
<dbReference type="EC" id="2.1.1.354" evidence="1"/>
<dbReference type="PANTHER" id="PTHR12197:SF288">
    <property type="entry name" value="HISTONE-LYSINE N-METHYLTRANSFERASE SMYD3"/>
    <property type="match status" value="1"/>
</dbReference>
<dbReference type="InterPro" id="IPR002893">
    <property type="entry name" value="Znf_MYND"/>
</dbReference>
<dbReference type="PROSITE" id="PS50865">
    <property type="entry name" value="ZF_MYND_2"/>
    <property type="match status" value="1"/>
</dbReference>
<dbReference type="SUPFAM" id="SSF82199">
    <property type="entry name" value="SET domain"/>
    <property type="match status" value="1"/>
</dbReference>
<dbReference type="Gene3D" id="2.170.270.10">
    <property type="entry name" value="SET domain"/>
    <property type="match status" value="1"/>
</dbReference>
<evidence type="ECO:0000313" key="13">
    <source>
        <dbReference type="Proteomes" id="UP000265140"/>
    </source>
</evidence>
<dbReference type="GO" id="GO:0032259">
    <property type="term" value="P:methylation"/>
    <property type="evidence" value="ECO:0007669"/>
    <property type="project" value="UniProtKB-KW"/>
</dbReference>
<organism evidence="12 13">
    <name type="scientific">Esox lucius</name>
    <name type="common">Northern pike</name>
    <dbReference type="NCBI Taxonomy" id="8010"/>
    <lineage>
        <taxon>Eukaryota</taxon>
        <taxon>Metazoa</taxon>
        <taxon>Chordata</taxon>
        <taxon>Craniata</taxon>
        <taxon>Vertebrata</taxon>
        <taxon>Euteleostomi</taxon>
        <taxon>Actinopterygii</taxon>
        <taxon>Neopterygii</taxon>
        <taxon>Teleostei</taxon>
        <taxon>Protacanthopterygii</taxon>
        <taxon>Esociformes</taxon>
        <taxon>Esocidae</taxon>
        <taxon>Esox</taxon>
    </lineage>
</organism>
<dbReference type="GO" id="GO:0140999">
    <property type="term" value="F:histone H3K4 trimethyltransferase activity"/>
    <property type="evidence" value="ECO:0007669"/>
    <property type="project" value="UniProtKB-EC"/>
</dbReference>
<keyword evidence="7" id="KW-0862">Zinc</keyword>
<protein>
    <recommendedName>
        <fullName evidence="1">[histone H3]-lysine(4) N-trimethyltransferase</fullName>
        <ecNumber evidence="1">2.1.1.354</ecNumber>
    </recommendedName>
</protein>
<dbReference type="InterPro" id="IPR046341">
    <property type="entry name" value="SET_dom_sf"/>
</dbReference>
<dbReference type="AlphaFoldDB" id="A0A3P9AEU6"/>
<evidence type="ECO:0000256" key="9">
    <source>
        <dbReference type="PROSITE-ProRule" id="PRU00134"/>
    </source>
</evidence>
<evidence type="ECO:0000256" key="5">
    <source>
        <dbReference type="ARBA" id="ARBA00022723"/>
    </source>
</evidence>
<proteinExistence type="predicted"/>
<dbReference type="Gene3D" id="1.25.40.970">
    <property type="match status" value="1"/>
</dbReference>
<keyword evidence="5" id="KW-0479">Metal-binding</keyword>
<feature type="domain" description="SET" evidence="10">
    <location>
        <begin position="3"/>
        <end position="245"/>
    </location>
</feature>
<name>A0A3P9AEU6_ESOLU</name>
<accession>A0A3P9AEU6</accession>
<dbReference type="GO" id="GO:0005634">
    <property type="term" value="C:nucleus"/>
    <property type="evidence" value="ECO:0007669"/>
    <property type="project" value="TreeGrafter"/>
</dbReference>
<comment type="catalytic activity">
    <reaction evidence="8">
        <text>L-lysyl(4)-[histone H3] + 3 S-adenosyl-L-methionine = N(6),N(6),N(6)-trimethyl-L-lysyl(4)-[histone H3] + 3 S-adenosyl-L-homocysteine + 3 H(+)</text>
        <dbReference type="Rhea" id="RHEA:60260"/>
        <dbReference type="Rhea" id="RHEA-COMP:15537"/>
        <dbReference type="Rhea" id="RHEA-COMP:15547"/>
        <dbReference type="ChEBI" id="CHEBI:15378"/>
        <dbReference type="ChEBI" id="CHEBI:29969"/>
        <dbReference type="ChEBI" id="CHEBI:57856"/>
        <dbReference type="ChEBI" id="CHEBI:59789"/>
        <dbReference type="ChEBI" id="CHEBI:61961"/>
        <dbReference type="EC" id="2.1.1.354"/>
    </reaction>
</comment>
<evidence type="ECO:0000256" key="8">
    <source>
        <dbReference type="ARBA" id="ARBA00047571"/>
    </source>
</evidence>
<keyword evidence="6 9" id="KW-0863">Zinc-finger</keyword>
<reference evidence="13" key="1">
    <citation type="journal article" date="2014" name="PLoS ONE">
        <title>The genome and linkage map of the northern pike (Esox lucius): conserved synteny revealed between the salmonid sister group and the Neoteleostei.</title>
        <authorList>
            <person name="Rondeau E.B."/>
            <person name="Minkley D.R."/>
            <person name="Leong J.S."/>
            <person name="Messmer A.M."/>
            <person name="Jantzen J.R."/>
            <person name="von Schalburg K.R."/>
            <person name="Lemon C."/>
            <person name="Bird N.H."/>
            <person name="Koop B.F."/>
        </authorList>
    </citation>
    <scope>NUCLEOTIDE SEQUENCE</scope>
</reference>
<reference evidence="12" key="3">
    <citation type="submission" date="2025-08" db="UniProtKB">
        <authorList>
            <consortium name="Ensembl"/>
        </authorList>
    </citation>
    <scope>IDENTIFICATION</scope>
</reference>
<dbReference type="Pfam" id="PF01753">
    <property type="entry name" value="zf-MYND"/>
    <property type="match status" value="1"/>
</dbReference>
<evidence type="ECO:0000256" key="2">
    <source>
        <dbReference type="ARBA" id="ARBA00022603"/>
    </source>
</evidence>
<keyword evidence="3" id="KW-0808">Transferase</keyword>
<evidence type="ECO:0000256" key="6">
    <source>
        <dbReference type="ARBA" id="ARBA00022771"/>
    </source>
</evidence>
<feature type="domain" description="MYND-type" evidence="11">
    <location>
        <begin position="48"/>
        <end position="93"/>
    </location>
</feature>
<sequence length="497" mass="56419">MALKLERFVCPGKGNGLRANQRVLAGELLYTAEPLACCVSSQCRNVVCHSCFSRHETLLRCSQCKVARYCDVTCQGDMFSLQKRAWSIHKRECKCLLSLHPRIPTDSVRLAARIIFRLLCPSQMTPQLYSFEEHESHLCDVGEEKREGLSQLSSMLQLYLKQEQPDIIQKVPSFDPISLLAKVTCNCFTISDAELQEIGVGLYPSMSLLNHDCRPSCVMLFQGKTLQLRAIRDIQPTEEVTISYIGVLLPTRERQTQLMEQYHFSCQCGLCSTAELDPLMFCGVKEAWTPMKEAIPRLEILQTNGRILFIGIILNYVKCQQVVRKAQRVSPNTHTHTHLLLPSHKHTHTHTQPSPQPLPMSLTKFPDWEELLQECSSLLAPVGGAVLAVPDSNVYRLRVTDLAFDACINLARWETALAYGLKTLGPYRQYYPDPHPAHAIQLMRVAKLQHFLVHLEDAQHTLRLAYDIMKITHGNEHSLTSDLIRKLEECLAEMDCK</sequence>
<dbReference type="PANTHER" id="PTHR12197">
    <property type="entry name" value="HISTONE-LYSINE N-METHYLTRANSFERASE SMYD"/>
    <property type="match status" value="1"/>
</dbReference>
<evidence type="ECO:0000259" key="11">
    <source>
        <dbReference type="PROSITE" id="PS50865"/>
    </source>
</evidence>
<dbReference type="Proteomes" id="UP000265140">
    <property type="component" value="Chromosome 15"/>
</dbReference>